<protein>
    <submittedName>
        <fullName evidence="2">Uncharacterized protein</fullName>
    </submittedName>
</protein>
<evidence type="ECO:0000256" key="1">
    <source>
        <dbReference type="SAM" id="MobiDB-lite"/>
    </source>
</evidence>
<dbReference type="EMBL" id="VSRR010000362">
    <property type="protein sequence ID" value="MPC14569.1"/>
    <property type="molecule type" value="Genomic_DNA"/>
</dbReference>
<reference evidence="2 3" key="1">
    <citation type="submission" date="2019-05" db="EMBL/GenBank/DDBJ databases">
        <title>Another draft genome of Portunus trituberculatus and its Hox gene families provides insights of decapod evolution.</title>
        <authorList>
            <person name="Jeong J.-H."/>
            <person name="Song I."/>
            <person name="Kim S."/>
            <person name="Choi T."/>
            <person name="Kim D."/>
            <person name="Ryu S."/>
            <person name="Kim W."/>
        </authorList>
    </citation>
    <scope>NUCLEOTIDE SEQUENCE [LARGE SCALE GENOMIC DNA]</scope>
    <source>
        <tissue evidence="2">Muscle</tissue>
    </source>
</reference>
<feature type="compositionally biased region" description="Low complexity" evidence="1">
    <location>
        <begin position="60"/>
        <end position="72"/>
    </location>
</feature>
<keyword evidence="3" id="KW-1185">Reference proteome</keyword>
<evidence type="ECO:0000313" key="3">
    <source>
        <dbReference type="Proteomes" id="UP000324222"/>
    </source>
</evidence>
<feature type="region of interest" description="Disordered" evidence="1">
    <location>
        <begin position="55"/>
        <end position="91"/>
    </location>
</feature>
<comment type="caution">
    <text evidence="2">The sequence shown here is derived from an EMBL/GenBank/DDBJ whole genome shotgun (WGS) entry which is preliminary data.</text>
</comment>
<dbReference type="AlphaFoldDB" id="A0A5B7CYY6"/>
<organism evidence="2 3">
    <name type="scientific">Portunus trituberculatus</name>
    <name type="common">Swimming crab</name>
    <name type="synonym">Neptunus trituberculatus</name>
    <dbReference type="NCBI Taxonomy" id="210409"/>
    <lineage>
        <taxon>Eukaryota</taxon>
        <taxon>Metazoa</taxon>
        <taxon>Ecdysozoa</taxon>
        <taxon>Arthropoda</taxon>
        <taxon>Crustacea</taxon>
        <taxon>Multicrustacea</taxon>
        <taxon>Malacostraca</taxon>
        <taxon>Eumalacostraca</taxon>
        <taxon>Eucarida</taxon>
        <taxon>Decapoda</taxon>
        <taxon>Pleocyemata</taxon>
        <taxon>Brachyura</taxon>
        <taxon>Eubrachyura</taxon>
        <taxon>Portunoidea</taxon>
        <taxon>Portunidae</taxon>
        <taxon>Portuninae</taxon>
        <taxon>Portunus</taxon>
    </lineage>
</organism>
<dbReference type="Proteomes" id="UP000324222">
    <property type="component" value="Unassembled WGS sequence"/>
</dbReference>
<sequence length="144" mass="16164">MGTVGCWLNLLKTNSRVTLRIRNGVIRDDGRLFPDRCRESWCRGGSRRYITRNQSTRVQAAGARSRARTSTSKNSAQEFRGWPIGGSSEARSKKQVVVYVGTDNLLSNNLRKVAFTKIRCCWRVEVGSPPKNVHWLPGAGSKKL</sequence>
<proteinExistence type="predicted"/>
<name>A0A5B7CYY6_PORTR</name>
<accession>A0A5B7CYY6</accession>
<gene>
    <name evidence="2" type="ORF">E2C01_007336</name>
</gene>
<evidence type="ECO:0000313" key="2">
    <source>
        <dbReference type="EMBL" id="MPC14569.1"/>
    </source>
</evidence>